<feature type="region of interest" description="Disordered" evidence="1">
    <location>
        <begin position="182"/>
        <end position="247"/>
    </location>
</feature>
<keyword evidence="4" id="KW-1185">Reference proteome</keyword>
<dbReference type="HOGENOM" id="CLU_098191_1_0_11"/>
<dbReference type="STRING" id="326424.FRAAL2135"/>
<name>Q0RNV2_FRAAA</name>
<evidence type="ECO:0000256" key="2">
    <source>
        <dbReference type="SAM" id="Phobius"/>
    </source>
</evidence>
<feature type="compositionally biased region" description="Basic and acidic residues" evidence="1">
    <location>
        <begin position="205"/>
        <end position="233"/>
    </location>
</feature>
<keyword evidence="2" id="KW-0472">Membrane</keyword>
<proteinExistence type="predicted"/>
<evidence type="ECO:0000313" key="4">
    <source>
        <dbReference type="Proteomes" id="UP000000657"/>
    </source>
</evidence>
<dbReference type="Proteomes" id="UP000000657">
    <property type="component" value="Chromosome"/>
</dbReference>
<dbReference type="KEGG" id="fal:FRAAL2135"/>
<feature type="transmembrane region" description="Helical" evidence="2">
    <location>
        <begin position="6"/>
        <end position="27"/>
    </location>
</feature>
<accession>Q0RNV2</accession>
<organism evidence="3 4">
    <name type="scientific">Frankia alni (strain DSM 45986 / CECT 9034 / ACN14a)</name>
    <dbReference type="NCBI Taxonomy" id="326424"/>
    <lineage>
        <taxon>Bacteria</taxon>
        <taxon>Bacillati</taxon>
        <taxon>Actinomycetota</taxon>
        <taxon>Actinomycetes</taxon>
        <taxon>Frankiales</taxon>
        <taxon>Frankiaceae</taxon>
        <taxon>Frankia</taxon>
    </lineage>
</organism>
<dbReference type="eggNOG" id="COG1704">
    <property type="taxonomic scope" value="Bacteria"/>
</dbReference>
<evidence type="ECO:0000256" key="1">
    <source>
        <dbReference type="SAM" id="MobiDB-lite"/>
    </source>
</evidence>
<sequence>MTTLREMTVLVVVVALVVATATYLTWLARRLDRLAARVSDAGGGLVTQLVARADAAARLAERCGLDELAASAARARATYPALLAGAPLDAAVELTENALSRALRSAEVAAAGQRFPVELHAVDSGAARVALARQFHNDAVRDQRALAGRRVVRVLHLSGRRPPPGYFEIDDALPAREEPWPRLVEGGSADDADPSVRDAPVGDAPGRDVPGRDASVRDLPGRDIPGREDRSGRDGPLGHGDRPGLAS</sequence>
<gene>
    <name evidence="3" type="ordered locus">FRAAL2135</name>
</gene>
<evidence type="ECO:0000313" key="3">
    <source>
        <dbReference type="EMBL" id="CAJ60784.1"/>
    </source>
</evidence>
<keyword evidence="2" id="KW-0812">Transmembrane</keyword>
<reference evidence="3 4" key="1">
    <citation type="journal article" date="2007" name="Genome Res.">
        <title>Genome characteristics of facultatively symbiotic Frankia sp. strains reflect host range and host plant biogeography.</title>
        <authorList>
            <person name="Normand P."/>
            <person name="Lapierre P."/>
            <person name="Tisa L.S."/>
            <person name="Gogarten J.P."/>
            <person name="Alloisio N."/>
            <person name="Bagnarol E."/>
            <person name="Bassi C.A."/>
            <person name="Berry A.M."/>
            <person name="Bickhart D.M."/>
            <person name="Choisne N."/>
            <person name="Couloux A."/>
            <person name="Cournoyer B."/>
            <person name="Cruveiller S."/>
            <person name="Daubin V."/>
            <person name="Demange N."/>
            <person name="Francino M.P."/>
            <person name="Goltsman E."/>
            <person name="Huang Y."/>
            <person name="Kopp O.R."/>
            <person name="Labarre L."/>
            <person name="Lapidus A."/>
            <person name="Lavire C."/>
            <person name="Marechal J."/>
            <person name="Martinez M."/>
            <person name="Mastronunzio J.E."/>
            <person name="Mullin B.C."/>
            <person name="Niemann J."/>
            <person name="Pujic P."/>
            <person name="Rawnsley T."/>
            <person name="Rouy Z."/>
            <person name="Schenowitz C."/>
            <person name="Sellstedt A."/>
            <person name="Tavares F."/>
            <person name="Tomkins J.P."/>
            <person name="Vallenet D."/>
            <person name="Valverde C."/>
            <person name="Wall L.G."/>
            <person name="Wang Y."/>
            <person name="Medigue C."/>
            <person name="Benson D.R."/>
        </authorList>
    </citation>
    <scope>NUCLEOTIDE SEQUENCE [LARGE SCALE GENOMIC DNA]</scope>
    <source>
        <strain evidence="4">DSM 45986 / CECT 9034 / ACN14a</strain>
    </source>
</reference>
<dbReference type="AlphaFoldDB" id="Q0RNV2"/>
<evidence type="ECO:0008006" key="5">
    <source>
        <dbReference type="Google" id="ProtNLM"/>
    </source>
</evidence>
<dbReference type="EMBL" id="CT573213">
    <property type="protein sequence ID" value="CAJ60784.1"/>
    <property type="molecule type" value="Genomic_DNA"/>
</dbReference>
<keyword evidence="2" id="KW-1133">Transmembrane helix</keyword>
<protein>
    <recommendedName>
        <fullName evidence="5">Secreted protein</fullName>
    </recommendedName>
</protein>